<proteinExistence type="predicted"/>
<protein>
    <submittedName>
        <fullName evidence="1">Uncharacterized protein</fullName>
    </submittedName>
</protein>
<evidence type="ECO:0000313" key="2">
    <source>
        <dbReference type="Proteomes" id="UP001358614"/>
    </source>
</evidence>
<dbReference type="EMBL" id="CP144090">
    <property type="protein sequence ID" value="WWD08300.1"/>
    <property type="molecule type" value="Genomic_DNA"/>
</dbReference>
<organism evidence="1 2">
    <name type="scientific">Kwoniella europaea PYCC6329</name>
    <dbReference type="NCBI Taxonomy" id="1423913"/>
    <lineage>
        <taxon>Eukaryota</taxon>
        <taxon>Fungi</taxon>
        <taxon>Dikarya</taxon>
        <taxon>Basidiomycota</taxon>
        <taxon>Agaricomycotina</taxon>
        <taxon>Tremellomycetes</taxon>
        <taxon>Tremellales</taxon>
        <taxon>Cryptococcaceae</taxon>
        <taxon>Kwoniella</taxon>
    </lineage>
</organism>
<name>A0AAX4KPA6_9TREE</name>
<dbReference type="KEGG" id="ker:91105212"/>
<reference evidence="1 2" key="1">
    <citation type="submission" date="2024-01" db="EMBL/GenBank/DDBJ databases">
        <title>Comparative genomics of Cryptococcus and Kwoniella reveals pathogenesis evolution and contrasting modes of karyotype evolution via chromosome fusion or intercentromeric recombination.</title>
        <authorList>
            <person name="Coelho M.A."/>
            <person name="David-Palma M."/>
            <person name="Shea T."/>
            <person name="Bowers K."/>
            <person name="McGinley-Smith S."/>
            <person name="Mohammad A.W."/>
            <person name="Gnirke A."/>
            <person name="Yurkov A.M."/>
            <person name="Nowrousian M."/>
            <person name="Sun S."/>
            <person name="Cuomo C.A."/>
            <person name="Heitman J."/>
        </authorList>
    </citation>
    <scope>NUCLEOTIDE SEQUENCE [LARGE SCALE GENOMIC DNA]</scope>
    <source>
        <strain evidence="1 2">PYCC6329</strain>
    </source>
</reference>
<dbReference type="Proteomes" id="UP001358614">
    <property type="component" value="Chromosome 2"/>
</dbReference>
<accession>A0AAX4KPA6</accession>
<keyword evidence="2" id="KW-1185">Reference proteome</keyword>
<gene>
    <name evidence="1" type="ORF">V865_006411</name>
</gene>
<dbReference type="AlphaFoldDB" id="A0AAX4KPA6"/>
<dbReference type="GeneID" id="91105212"/>
<dbReference type="RefSeq" id="XP_066086267.1">
    <property type="nucleotide sequence ID" value="XM_066230170.1"/>
</dbReference>
<sequence>MPYRLLGDVGFRDWLRNTSLDHWKGDDSIDWFKPILDKEKEIAHKPSTAIPATGDQKILGKYVCPGFLTWDITEENNLPERPECAPDVVWDNRLYADQKPVFAIMGENKFEGCFEVRHWKDGKIDFDTPFQVEMLEDGEKLKVTGNTDVGLGLKETDHPMTFVREHAA</sequence>
<evidence type="ECO:0000313" key="1">
    <source>
        <dbReference type="EMBL" id="WWD08300.1"/>
    </source>
</evidence>